<dbReference type="EMBL" id="CP144747">
    <property type="protein sequence ID" value="WVZ62668.1"/>
    <property type="molecule type" value="Genomic_DNA"/>
</dbReference>
<protein>
    <submittedName>
        <fullName evidence="2">Uncharacterized protein</fullName>
    </submittedName>
</protein>
<proteinExistence type="predicted"/>
<evidence type="ECO:0000313" key="3">
    <source>
        <dbReference type="Proteomes" id="UP001341281"/>
    </source>
</evidence>
<evidence type="ECO:0000313" key="2">
    <source>
        <dbReference type="EMBL" id="WVZ62668.1"/>
    </source>
</evidence>
<name>A0AAQ3WII1_PASNO</name>
<feature type="region of interest" description="Disordered" evidence="1">
    <location>
        <begin position="45"/>
        <end position="69"/>
    </location>
</feature>
<reference evidence="2 3" key="1">
    <citation type="submission" date="2024-02" db="EMBL/GenBank/DDBJ databases">
        <title>High-quality chromosome-scale genome assembly of Pensacola bahiagrass (Paspalum notatum Flugge var. saurae).</title>
        <authorList>
            <person name="Vega J.M."/>
            <person name="Podio M."/>
            <person name="Orjuela J."/>
            <person name="Siena L.A."/>
            <person name="Pessino S.C."/>
            <person name="Combes M.C."/>
            <person name="Mariac C."/>
            <person name="Albertini E."/>
            <person name="Pupilli F."/>
            <person name="Ortiz J.P.A."/>
            <person name="Leblanc O."/>
        </authorList>
    </citation>
    <scope>NUCLEOTIDE SEQUENCE [LARGE SCALE GENOMIC DNA]</scope>
    <source>
        <strain evidence="2">R1</strain>
        <tissue evidence="2">Leaf</tissue>
    </source>
</reference>
<organism evidence="2 3">
    <name type="scientific">Paspalum notatum var. saurae</name>
    <dbReference type="NCBI Taxonomy" id="547442"/>
    <lineage>
        <taxon>Eukaryota</taxon>
        <taxon>Viridiplantae</taxon>
        <taxon>Streptophyta</taxon>
        <taxon>Embryophyta</taxon>
        <taxon>Tracheophyta</taxon>
        <taxon>Spermatophyta</taxon>
        <taxon>Magnoliopsida</taxon>
        <taxon>Liliopsida</taxon>
        <taxon>Poales</taxon>
        <taxon>Poaceae</taxon>
        <taxon>PACMAD clade</taxon>
        <taxon>Panicoideae</taxon>
        <taxon>Andropogonodae</taxon>
        <taxon>Paspaleae</taxon>
        <taxon>Paspalinae</taxon>
        <taxon>Paspalum</taxon>
    </lineage>
</organism>
<keyword evidence="3" id="KW-1185">Reference proteome</keyword>
<evidence type="ECO:0000256" key="1">
    <source>
        <dbReference type="SAM" id="MobiDB-lite"/>
    </source>
</evidence>
<gene>
    <name evidence="2" type="ORF">U9M48_012385</name>
</gene>
<dbReference type="AlphaFoldDB" id="A0AAQ3WII1"/>
<accession>A0AAQ3WII1</accession>
<dbReference type="Proteomes" id="UP001341281">
    <property type="component" value="Chromosome 03"/>
</dbReference>
<feature type="compositionally biased region" description="Pro residues" evidence="1">
    <location>
        <begin position="51"/>
        <end position="60"/>
    </location>
</feature>
<sequence>MSSPAPLLLPCALRPRRSAVGLPAAANSYIFDALLASGRRHSIISRAAPPSASPPPPPRSAPAAPLRHRPPRRCRALLRPLHRGRCVPSLPSTPLTMIVFSRSTAPRSLLLRPVVSCATTASIIVCATRESNI</sequence>